<accession>A0ACC5R8Y3</accession>
<comment type="caution">
    <text evidence="1">The sequence shown here is derived from an EMBL/GenBank/DDBJ whole genome shotgun (WGS) entry which is preliminary data.</text>
</comment>
<dbReference type="Proteomes" id="UP000616151">
    <property type="component" value="Unassembled WGS sequence"/>
</dbReference>
<organism evidence="1 2">
    <name type="scientific">Taklimakanibacter albus</name>
    <dbReference type="NCBI Taxonomy" id="2800327"/>
    <lineage>
        <taxon>Bacteria</taxon>
        <taxon>Pseudomonadati</taxon>
        <taxon>Pseudomonadota</taxon>
        <taxon>Alphaproteobacteria</taxon>
        <taxon>Hyphomicrobiales</taxon>
        <taxon>Aestuariivirgaceae</taxon>
        <taxon>Taklimakanibacter</taxon>
    </lineage>
</organism>
<proteinExistence type="predicted"/>
<sequence length="89" mass="10238">MKTRRRFSADFKARIALEAIRRSATVAELAIRHGLHPNLISQWRRLAISRLPLVFDDRSPRPLSPRQASHLHAGDFGVKSPVMTKRDER</sequence>
<name>A0ACC5R8Y3_9HYPH</name>
<evidence type="ECO:0000313" key="2">
    <source>
        <dbReference type="Proteomes" id="UP000616151"/>
    </source>
</evidence>
<dbReference type="EMBL" id="JAENHL010000007">
    <property type="protein sequence ID" value="MBK1869126.1"/>
    <property type="molecule type" value="Genomic_DNA"/>
</dbReference>
<protein>
    <submittedName>
        <fullName evidence="1">Transposase</fullName>
    </submittedName>
</protein>
<evidence type="ECO:0000313" key="1">
    <source>
        <dbReference type="EMBL" id="MBK1869126.1"/>
    </source>
</evidence>
<gene>
    <name evidence="1" type="ORF">JHL16_22390</name>
</gene>
<reference evidence="1" key="1">
    <citation type="submission" date="2021-01" db="EMBL/GenBank/DDBJ databases">
        <authorList>
            <person name="Sun Q."/>
        </authorList>
    </citation>
    <scope>NUCLEOTIDE SEQUENCE</scope>
    <source>
        <strain evidence="1">YIM B02566</strain>
    </source>
</reference>
<keyword evidence="2" id="KW-1185">Reference proteome</keyword>